<name>A0A318Y0D1_9FIRM</name>
<dbReference type="InterPro" id="IPR027417">
    <property type="entry name" value="P-loop_NTPase"/>
</dbReference>
<organism evidence="1 2">
    <name type="scientific">Ruminiclostridium sufflavum DSM 19573</name>
    <dbReference type="NCBI Taxonomy" id="1121337"/>
    <lineage>
        <taxon>Bacteria</taxon>
        <taxon>Bacillati</taxon>
        <taxon>Bacillota</taxon>
        <taxon>Clostridia</taxon>
        <taxon>Eubacteriales</taxon>
        <taxon>Oscillospiraceae</taxon>
        <taxon>Ruminiclostridium</taxon>
    </lineage>
</organism>
<dbReference type="Proteomes" id="UP000248132">
    <property type="component" value="Unassembled WGS sequence"/>
</dbReference>
<dbReference type="Gene3D" id="3.40.50.300">
    <property type="entry name" value="P-loop containing nucleotide triphosphate hydrolases"/>
    <property type="match status" value="1"/>
</dbReference>
<dbReference type="OrthoDB" id="9757917at2"/>
<evidence type="ECO:0008006" key="3">
    <source>
        <dbReference type="Google" id="ProtNLM"/>
    </source>
</evidence>
<keyword evidence="2" id="KW-1185">Reference proteome</keyword>
<comment type="caution">
    <text evidence="1">The sequence shown here is derived from an EMBL/GenBank/DDBJ whole genome shotgun (WGS) entry which is preliminary data.</text>
</comment>
<dbReference type="EMBL" id="QKMR01000005">
    <property type="protein sequence ID" value="PYG88774.1"/>
    <property type="molecule type" value="Genomic_DNA"/>
</dbReference>
<reference evidence="1 2" key="1">
    <citation type="submission" date="2018-06" db="EMBL/GenBank/DDBJ databases">
        <title>Genomic Encyclopedia of Type Strains, Phase I: the one thousand microbial genomes (KMG-I) project.</title>
        <authorList>
            <person name="Kyrpides N."/>
        </authorList>
    </citation>
    <scope>NUCLEOTIDE SEQUENCE [LARGE SCALE GENOMIC DNA]</scope>
    <source>
        <strain evidence="1 2">DSM 19573</strain>
    </source>
</reference>
<sequence length="1424" mass="164053">MNWTNFQTYNDAPTKAFEVLCNQLFENWCKAEYSSHIDSFSIVNGAGGDGGVESFAVLINGEIIGLQAKWFPSSISESQINQIKNSIKTAMKVRPQIVRYIVCIPRDLASLTGKGENSEDKRWNEMQATMSEEFPTLSIDLWNETRLISELQKESSAGIYKFWFKNAEVSEENARFSFNKSKESWLSTKYVPELNTYGEIDNCISEFLGNQKQRNAIRLTFESFCMLCEAFSFAADELISVCGDNDLQLSLALTDTKNHLTAMKYEIDKALAWLNHETIFNISIDESDFWIDIDTLTQQLKESKEEYHHHFHFYEVSKVLRKLEKVDMQEAIKILMHGNDRKSLIFLGEPGTGKTHGVAAETEKLLDDGNHIPILIQARDIPAGYMWKDIIISSLGLTSDWSEDEIWQALSSLSNRKRFHAVNSDTQMCILPKIIIIVDGVDESSLPQKWIQLIQETNAIVQKYPQIRFCFTSRPYIIDSNANYARIIKIGASGDSPTYKLFSSYAKAYNIDITNVGWIKYALTTPLSLKLFCDINKGKPISYHDRTDVSITMLLKEKIYILEKEFCSRMNVVSVNNQYILRAIRLVSAALYDQPRIEKNVLTETILKELTLQRSQVEMLMQYLGDYGILRLFCEHSSRYLSLDTYYYYPGIQGYFDYASALMLLDEYSHPQNINFEKYMYIQKNTLYALTIIAIQNCNYLITSNATIDNVANPWFKEELLFIALRHSNPSNAQTYKERLLQIMSGGAEPLMSITNNVVLPLARDIQHPLGSALLDKFLSSFINPADRDIMWSIPCYLKGTHSDKWYYTKELALNDDEYVLSNDDMAGGCPVIYAWGLSSVNNLQRKFYRDSLMKWAQLAPNEFYKLFLKFSTVNDPQIRSDIFSILMSLLFEDENQKLIKEAADWLITNILAPDKIQENYDISIRYYSCAIVQKAISLGVIDKKEAESFLPPYKPVSNYILLNKDALSGTRMGGYSGIDYDLARYVLIDHFTSCFSDYDRRVKNQYEKLIKLIAKEQPEYKGISTDQFIISAAFAFVTQCGWNEEIFQYYDREKKKARGVDCAISGSYHSATHGSQSQVMTICEKYVWQARNVISGFLSDRLLYCDDDKVVRVTDYGLLDDFIIPAQELNQIDPDNIPEDHPWHIPEKEVVILEGQYNTKEDVINSIIHSPDVEWIKWLFINNNTQKYSVESNNLAALEGYSCFYGSTGVETCLFISSILISSDDIDKFLDILRDDPDLADNISNPVDWQGGIYSSCYITPKEVCWSPWKKRYNSRFVDDFPQLDIQSAVDKCCYNFQEYGDVYYDLPSLPVRDLLHITNSDGYLFCDNQKKVKAEYCITGEKWRTYQDYLLVDKKELLTKAEEIGSKILWIMREYRREDGKSKEKLGEFYAQKDCCSIGFFKNGEFITRQISTKQDSKVRIH</sequence>
<evidence type="ECO:0000313" key="1">
    <source>
        <dbReference type="EMBL" id="PYG88774.1"/>
    </source>
</evidence>
<gene>
    <name evidence="1" type="ORF">LY28_01130</name>
</gene>
<accession>A0A318Y0D1</accession>
<proteinExistence type="predicted"/>
<dbReference type="RefSeq" id="WP_110461196.1">
    <property type="nucleotide sequence ID" value="NZ_QKMR01000005.1"/>
</dbReference>
<dbReference type="SUPFAM" id="SSF52540">
    <property type="entry name" value="P-loop containing nucleoside triphosphate hydrolases"/>
    <property type="match status" value="1"/>
</dbReference>
<evidence type="ECO:0000313" key="2">
    <source>
        <dbReference type="Proteomes" id="UP000248132"/>
    </source>
</evidence>
<protein>
    <recommendedName>
        <fullName evidence="3">NACHT domain-containing protein</fullName>
    </recommendedName>
</protein>